<name>A0ABQ6HAX8_9GAMM</name>
<feature type="transmembrane region" description="Helical" evidence="1">
    <location>
        <begin position="50"/>
        <end position="69"/>
    </location>
</feature>
<proteinExistence type="predicted"/>
<keyword evidence="1" id="KW-0472">Membrane</keyword>
<feature type="transmembrane region" description="Helical" evidence="1">
    <location>
        <begin position="15"/>
        <end position="38"/>
    </location>
</feature>
<sequence>MTLIDIDKDTYRKHLNVVIISFVFGFAILSLLFGQVLISAFSSGFEGESHFRFNLMGVVIGLAISSFTLSRFRNHAYFKEIYYVWQLKQLQNAIYRKVAKIKPQAMEGNIDALQTMDFYYRSLAQVYTLDNNTLTMNELVKNHQIIKDKAQEFQMTLAQTSFDKKVLSNF</sequence>
<keyword evidence="1" id="KW-1133">Transmembrane helix</keyword>
<dbReference type="EMBL" id="BSSV01000003">
    <property type="protein sequence ID" value="GLX85278.1"/>
    <property type="molecule type" value="Genomic_DNA"/>
</dbReference>
<dbReference type="RefSeq" id="WP_284297238.1">
    <property type="nucleotide sequence ID" value="NZ_BSSV01000003.1"/>
</dbReference>
<dbReference type="Pfam" id="PF11286">
    <property type="entry name" value="DUF3087"/>
    <property type="match status" value="1"/>
</dbReference>
<keyword evidence="3" id="KW-1185">Reference proteome</keyword>
<reference evidence="2 3" key="1">
    <citation type="submission" date="2023-03" db="EMBL/GenBank/DDBJ databases">
        <title>Thalassotalea loyana LMG 22536T draft genome sequence.</title>
        <authorList>
            <person name="Sawabe T."/>
        </authorList>
    </citation>
    <scope>NUCLEOTIDE SEQUENCE [LARGE SCALE GENOMIC DNA]</scope>
    <source>
        <strain evidence="2 3">LMG 22536</strain>
    </source>
</reference>
<comment type="caution">
    <text evidence="2">The sequence shown here is derived from an EMBL/GenBank/DDBJ whole genome shotgun (WGS) entry which is preliminary data.</text>
</comment>
<evidence type="ECO:0000256" key="1">
    <source>
        <dbReference type="SAM" id="Phobius"/>
    </source>
</evidence>
<evidence type="ECO:0000313" key="3">
    <source>
        <dbReference type="Proteomes" id="UP001157134"/>
    </source>
</evidence>
<accession>A0ABQ6HAX8</accession>
<dbReference type="Proteomes" id="UP001157134">
    <property type="component" value="Unassembled WGS sequence"/>
</dbReference>
<protein>
    <submittedName>
        <fullName evidence="2">Medium chain reductase/dehydrogenase</fullName>
    </submittedName>
</protein>
<evidence type="ECO:0000313" key="2">
    <source>
        <dbReference type="EMBL" id="GLX85278.1"/>
    </source>
</evidence>
<gene>
    <name evidence="2" type="ORF">tloyanaT_15300</name>
</gene>
<keyword evidence="1" id="KW-0812">Transmembrane</keyword>
<dbReference type="InterPro" id="IPR021438">
    <property type="entry name" value="DUF3087"/>
</dbReference>
<organism evidence="2 3">
    <name type="scientific">Thalassotalea loyana</name>
    <dbReference type="NCBI Taxonomy" id="280483"/>
    <lineage>
        <taxon>Bacteria</taxon>
        <taxon>Pseudomonadati</taxon>
        <taxon>Pseudomonadota</taxon>
        <taxon>Gammaproteobacteria</taxon>
        <taxon>Alteromonadales</taxon>
        <taxon>Colwelliaceae</taxon>
        <taxon>Thalassotalea</taxon>
    </lineage>
</organism>